<feature type="compositionally biased region" description="Low complexity" evidence="1">
    <location>
        <begin position="83"/>
        <end position="93"/>
    </location>
</feature>
<feature type="region of interest" description="Disordered" evidence="1">
    <location>
        <begin position="77"/>
        <end position="252"/>
    </location>
</feature>
<dbReference type="EMBL" id="PGCJ01000039">
    <property type="protein sequence ID" value="PLW54923.1"/>
    <property type="molecule type" value="Genomic_DNA"/>
</dbReference>
<feature type="compositionally biased region" description="Pro residues" evidence="1">
    <location>
        <begin position="170"/>
        <end position="180"/>
    </location>
</feature>
<feature type="compositionally biased region" description="Polar residues" evidence="1">
    <location>
        <begin position="439"/>
        <end position="456"/>
    </location>
</feature>
<protein>
    <submittedName>
        <fullName evidence="2">Uncharacterized protein</fullName>
    </submittedName>
</protein>
<dbReference type="STRING" id="200324.A0A2N5VY52"/>
<evidence type="ECO:0000256" key="1">
    <source>
        <dbReference type="SAM" id="MobiDB-lite"/>
    </source>
</evidence>
<proteinExistence type="predicted"/>
<dbReference type="Proteomes" id="UP000235388">
    <property type="component" value="Unassembled WGS sequence"/>
</dbReference>
<evidence type="ECO:0000313" key="2">
    <source>
        <dbReference type="EMBL" id="PLW54923.1"/>
    </source>
</evidence>
<feature type="compositionally biased region" description="Pro residues" evidence="1">
    <location>
        <begin position="94"/>
        <end position="103"/>
    </location>
</feature>
<reference evidence="2 3" key="1">
    <citation type="submission" date="2017-11" db="EMBL/GenBank/DDBJ databases">
        <title>De novo assembly and phasing of dikaryotic genomes from two isolates of Puccinia coronata f. sp. avenae, the causal agent of oat crown rust.</title>
        <authorList>
            <person name="Miller M.E."/>
            <person name="Zhang Y."/>
            <person name="Omidvar V."/>
            <person name="Sperschneider J."/>
            <person name="Schwessinger B."/>
            <person name="Raley C."/>
            <person name="Palmer J.M."/>
            <person name="Garnica D."/>
            <person name="Upadhyaya N."/>
            <person name="Rathjen J."/>
            <person name="Taylor J.M."/>
            <person name="Park R.F."/>
            <person name="Dodds P.N."/>
            <person name="Hirsch C.D."/>
            <person name="Kianian S.F."/>
            <person name="Figueroa M."/>
        </authorList>
    </citation>
    <scope>NUCLEOTIDE SEQUENCE [LARGE SCALE GENOMIC DNA]</scope>
    <source>
        <strain evidence="2">12NC29</strain>
    </source>
</reference>
<feature type="compositionally biased region" description="Basic and acidic residues" evidence="1">
    <location>
        <begin position="348"/>
        <end position="357"/>
    </location>
</feature>
<evidence type="ECO:0000313" key="3">
    <source>
        <dbReference type="Proteomes" id="UP000235388"/>
    </source>
</evidence>
<accession>A0A2N5VY52</accession>
<organism evidence="2 3">
    <name type="scientific">Puccinia coronata f. sp. avenae</name>
    <dbReference type="NCBI Taxonomy" id="200324"/>
    <lineage>
        <taxon>Eukaryota</taxon>
        <taxon>Fungi</taxon>
        <taxon>Dikarya</taxon>
        <taxon>Basidiomycota</taxon>
        <taxon>Pucciniomycotina</taxon>
        <taxon>Pucciniomycetes</taxon>
        <taxon>Pucciniales</taxon>
        <taxon>Pucciniaceae</taxon>
        <taxon>Puccinia</taxon>
    </lineage>
</organism>
<feature type="compositionally biased region" description="Low complexity" evidence="1">
    <location>
        <begin position="153"/>
        <end position="169"/>
    </location>
</feature>
<feature type="region of interest" description="Disordered" evidence="1">
    <location>
        <begin position="439"/>
        <end position="466"/>
    </location>
</feature>
<keyword evidence="3" id="KW-1185">Reference proteome</keyword>
<comment type="caution">
    <text evidence="2">The sequence shown here is derived from an EMBL/GenBank/DDBJ whole genome shotgun (WGS) entry which is preliminary data.</text>
</comment>
<feature type="compositionally biased region" description="Pro residues" evidence="1">
    <location>
        <begin position="225"/>
        <end position="237"/>
    </location>
</feature>
<feature type="compositionally biased region" description="Pro residues" evidence="1">
    <location>
        <begin position="205"/>
        <end position="217"/>
    </location>
</feature>
<gene>
    <name evidence="2" type="ORF">PCANC_05898</name>
</gene>
<feature type="region of interest" description="Disordered" evidence="1">
    <location>
        <begin position="346"/>
        <end position="398"/>
    </location>
</feature>
<sequence>MLANKPTGSLLEPLRPLATNLCPFNSLCYPTRLPGPSPLVSDTSTLHEPTSLLLSATTTYLPASDLTSPRAFYPPWPPPLPRSHPTGPQALACPPWPPPPPLSLPSGPQDLADCPWPPLPPSSHPTGPQALARPRGLQALADRPWPPPPPSSHPTGPQALARPRRLAPSPAAPRPLPAPFGRPRRLAPSPAAPRPLPAPATSLPPHRPPGPRLPPLAAPAASLPPQRPPGPCRPPLASPAASLPPQQLPGPPRPPLAVIHCSSLITVMSLKRTHVDSESIQDGRHIRTHYNLRPLKLPSCSPGILVAASKDGHQGTSMIGTAHTWHTFQKIPDRLQISGRVEGGGGLRVEEEADLNREAPSSPLTKYSYSDEPSKPAHSKKRTKKLPQPPPPPPPLPSASLILSPILKYPLSFHRLPDRPVLFVMSIGDALSTTILKQSQFPQNDDGPSNTNQPEESAQKPVKQLTRKQEKAKLYSAQLRQKNCQASNIKYSGETRIRAHVSNSNPNARIRLMCDSFICWADPSHQKLIAVIKFHPFSAMDPALKAQYEFLSQHLIAQT</sequence>
<name>A0A2N5VY52_9BASI</name>
<feature type="compositionally biased region" description="Pro residues" evidence="1">
    <location>
        <begin position="387"/>
        <end position="397"/>
    </location>
</feature>
<dbReference type="AlphaFoldDB" id="A0A2N5VY52"/>